<accession>X0TBD2</accession>
<organism evidence="1">
    <name type="scientific">marine sediment metagenome</name>
    <dbReference type="NCBI Taxonomy" id="412755"/>
    <lineage>
        <taxon>unclassified sequences</taxon>
        <taxon>metagenomes</taxon>
        <taxon>ecological metagenomes</taxon>
    </lineage>
</organism>
<name>X0TBD2_9ZZZZ</name>
<proteinExistence type="predicted"/>
<protein>
    <submittedName>
        <fullName evidence="1">Uncharacterized protein</fullName>
    </submittedName>
</protein>
<comment type="caution">
    <text evidence="1">The sequence shown here is derived from an EMBL/GenBank/DDBJ whole genome shotgun (WGS) entry which is preliminary data.</text>
</comment>
<reference evidence="1" key="1">
    <citation type="journal article" date="2014" name="Front. Microbiol.">
        <title>High frequency of phylogenetically diverse reductive dehalogenase-homologous genes in deep subseafloor sedimentary metagenomes.</title>
        <authorList>
            <person name="Kawai M."/>
            <person name="Futagami T."/>
            <person name="Toyoda A."/>
            <person name="Takaki Y."/>
            <person name="Nishi S."/>
            <person name="Hori S."/>
            <person name="Arai W."/>
            <person name="Tsubouchi T."/>
            <person name="Morono Y."/>
            <person name="Uchiyama I."/>
            <person name="Ito T."/>
            <person name="Fujiyama A."/>
            <person name="Inagaki F."/>
            <person name="Takami H."/>
        </authorList>
    </citation>
    <scope>NUCLEOTIDE SEQUENCE</scope>
    <source>
        <strain evidence="1">Expedition CK06-06</strain>
    </source>
</reference>
<evidence type="ECO:0000313" key="1">
    <source>
        <dbReference type="EMBL" id="GAF90843.1"/>
    </source>
</evidence>
<gene>
    <name evidence="1" type="ORF">S01H1_18967</name>
</gene>
<sequence>MILDGWDIEQDHNNYVYIWHLCDNGGRAHFTSITENDVLYCRSCGEHPPDKIDGFVRLLQWETTPK</sequence>
<dbReference type="AlphaFoldDB" id="X0TBD2"/>
<dbReference type="EMBL" id="BARS01010196">
    <property type="protein sequence ID" value="GAF90843.1"/>
    <property type="molecule type" value="Genomic_DNA"/>
</dbReference>